<evidence type="ECO:0000313" key="3">
    <source>
        <dbReference type="EMBL" id="GAA1494717.1"/>
    </source>
</evidence>
<comment type="caution">
    <text evidence="3">The sequence shown here is derived from an EMBL/GenBank/DDBJ whole genome shotgun (WGS) entry which is preliminary data.</text>
</comment>
<keyword evidence="4" id="KW-1185">Reference proteome</keyword>
<evidence type="ECO:0000256" key="1">
    <source>
        <dbReference type="SAM" id="Coils"/>
    </source>
</evidence>
<sequence length="427" mass="47714">MGKPKPPSRGELDPPPEGGYPSAADLPAFRKMKQEAAGLRFLVAFRPSMRKELKRLEKQLAHLTDSIDRFYELLADRHWVFHGSLNLDRLTEALTAGQADQLQLAVIDQYADPEKMKFDLLRAKAVPELRRYSTLIDLAFDDYLNARFYSTTLTLLPILDQFASAVSDDRRGLHSLEEQKLIVSNSLVAHHKGLGATQKSFTKSFNTVSDEPLHELHRNGILHGNFTNFNNIIVASKAWNRLFALLDWRESLIEAARLPEKQVKLTDALSQLAETRARTKVIEAWQPRPARSVSEHGQSAVEEEPVTQATVALLEAWKAKNYGALVAYLSESSKGKTKGAHIGEVRKRFAESTLDHFELVSVEMRGAAAGHVVADLTVDGVTQRSEFRMLYTDELGHVYPEGDPKGTWRSIATGPAAIVGRTWPAKE</sequence>
<feature type="region of interest" description="Disordered" evidence="2">
    <location>
        <begin position="1"/>
        <end position="24"/>
    </location>
</feature>
<dbReference type="RefSeq" id="WP_204607405.1">
    <property type="nucleotide sequence ID" value="NZ_BAAAJX010000017.1"/>
</dbReference>
<name>A0ABN1ZGP3_9MICO</name>
<feature type="coiled-coil region" evidence="1">
    <location>
        <begin position="46"/>
        <end position="73"/>
    </location>
</feature>
<organism evidence="3 4">
    <name type="scientific">Curtobacterium herbarum</name>
    <dbReference type="NCBI Taxonomy" id="150122"/>
    <lineage>
        <taxon>Bacteria</taxon>
        <taxon>Bacillati</taxon>
        <taxon>Actinomycetota</taxon>
        <taxon>Actinomycetes</taxon>
        <taxon>Micrococcales</taxon>
        <taxon>Microbacteriaceae</taxon>
        <taxon>Curtobacterium</taxon>
    </lineage>
</organism>
<dbReference type="EMBL" id="BAAAJX010000017">
    <property type="protein sequence ID" value="GAA1494717.1"/>
    <property type="molecule type" value="Genomic_DNA"/>
</dbReference>
<evidence type="ECO:0000256" key="2">
    <source>
        <dbReference type="SAM" id="MobiDB-lite"/>
    </source>
</evidence>
<reference evidence="3 4" key="1">
    <citation type="journal article" date="2019" name="Int. J. Syst. Evol. Microbiol.">
        <title>The Global Catalogue of Microorganisms (GCM) 10K type strain sequencing project: providing services to taxonomists for standard genome sequencing and annotation.</title>
        <authorList>
            <consortium name="The Broad Institute Genomics Platform"/>
            <consortium name="The Broad Institute Genome Sequencing Center for Infectious Disease"/>
            <person name="Wu L."/>
            <person name="Ma J."/>
        </authorList>
    </citation>
    <scope>NUCLEOTIDE SEQUENCE [LARGE SCALE GENOMIC DNA]</scope>
    <source>
        <strain evidence="3 4">JCM 12140</strain>
    </source>
</reference>
<accession>A0ABN1ZGP3</accession>
<evidence type="ECO:0000313" key="4">
    <source>
        <dbReference type="Proteomes" id="UP001501742"/>
    </source>
</evidence>
<proteinExistence type="predicted"/>
<dbReference type="Proteomes" id="UP001501742">
    <property type="component" value="Unassembled WGS sequence"/>
</dbReference>
<gene>
    <name evidence="3" type="ORF">GCM10009627_30630</name>
</gene>
<protein>
    <submittedName>
        <fullName evidence="3">Uncharacterized protein</fullName>
    </submittedName>
</protein>
<keyword evidence="1" id="KW-0175">Coiled coil</keyword>
<feature type="compositionally biased region" description="Pro residues" evidence="2">
    <location>
        <begin position="1"/>
        <end position="18"/>
    </location>
</feature>